<evidence type="ECO:0000256" key="3">
    <source>
        <dbReference type="HAMAP-Rule" id="MF_00579"/>
    </source>
</evidence>
<evidence type="ECO:0000256" key="2">
    <source>
        <dbReference type="ARBA" id="ARBA00022679"/>
    </source>
</evidence>
<dbReference type="Gene3D" id="3.30.70.520">
    <property type="match status" value="2"/>
</dbReference>
<dbReference type="GO" id="GO:0005737">
    <property type="term" value="C:cytoplasm"/>
    <property type="evidence" value="ECO:0007669"/>
    <property type="project" value="UniProtKB-SubCell"/>
</dbReference>
<keyword evidence="3" id="KW-0963">Cytoplasm</keyword>
<comment type="subunit">
    <text evidence="3">Homotetramer.</text>
</comment>
<protein>
    <recommendedName>
        <fullName evidence="3">Formylmethanofuran--tetrahydromethanopterin formyltransferase</fullName>
        <shortName evidence="3">Ftr</shortName>
        <ecNumber evidence="3">2.3.1.101</ecNumber>
    </recommendedName>
    <alternativeName>
        <fullName evidence="3">H4MPT formyltransferase</fullName>
    </alternativeName>
</protein>
<keyword evidence="3" id="KW-0554">One-carbon metabolism</keyword>
<evidence type="ECO:0000259" key="4">
    <source>
        <dbReference type="Pfam" id="PF01913"/>
    </source>
</evidence>
<gene>
    <name evidence="6" type="primary">fhcD</name>
    <name evidence="3" type="synonym">ftr</name>
    <name evidence="6" type="ORF">EF807_05620</name>
</gene>
<comment type="subcellular location">
    <subcellularLocation>
        <location evidence="3">Cytoplasm</location>
    </subcellularLocation>
</comment>
<evidence type="ECO:0000256" key="1">
    <source>
        <dbReference type="ARBA" id="ARBA00006770"/>
    </source>
</evidence>
<dbReference type="InterPro" id="IPR022667">
    <property type="entry name" value="ForMFR_H4MPT_ForTrfase_N"/>
</dbReference>
<comment type="catalytic activity">
    <reaction evidence="3">
        <text>N-formylmethanofuran + 5,6,7,8-tetrahydromethanopterin + H(+) = N(5)-formyl-5,6,7,8-tetrahydromethanopterin + methanofuran</text>
        <dbReference type="Rhea" id="RHEA:18061"/>
        <dbReference type="ChEBI" id="CHEBI:15378"/>
        <dbReference type="ChEBI" id="CHEBI:57727"/>
        <dbReference type="ChEBI" id="CHEBI:58018"/>
        <dbReference type="ChEBI" id="CHEBI:58103"/>
        <dbReference type="ChEBI" id="CHEBI:58151"/>
        <dbReference type="EC" id="2.3.1.101"/>
    </reaction>
</comment>
<feature type="domain" description="Formylmethanofuran: tetrahydromethanopterin formyltransferase Ftr N-terminal" evidence="4">
    <location>
        <begin position="1"/>
        <end position="144"/>
    </location>
</feature>
<dbReference type="AlphaFoldDB" id="A0A520KW19"/>
<dbReference type="GO" id="GO:0030270">
    <property type="term" value="F:formylmethanofuran-tetrahydromethanopterin N-formyltransferase activity"/>
    <property type="evidence" value="ECO:0007669"/>
    <property type="project" value="UniProtKB-UniRule"/>
</dbReference>
<name>A0A520KW19_9EURY</name>
<dbReference type="GO" id="GO:0006730">
    <property type="term" value="P:one-carbon metabolic process"/>
    <property type="evidence" value="ECO:0007669"/>
    <property type="project" value="UniProtKB-UniRule"/>
</dbReference>
<sequence length="297" mass="31576">MKLNGVLIEDTFAEAFSMKVARVLITAVSDRWVGVAATEATGFGTSIIGCPSEAGIEKYLTPSETPDGRPGAYIQIFQGNFEKLEEQVLGRIGQCVLTAPTTAVFNGLSDAEKQFNTGFKLKFFADGCDEEGEIAGRKVYRIPMMEGDFIMEENIGAVGGVAGGNFFILAENQMASLTAAEVAVDTILTMEGSITPFPGGIVASGSKIGSNKYKFLKASTNERFCPTLKDKIEDTQVPPEVNGIYEIVVNGISVDAVKESMRAGIAAATKIPGVLRISAGNYGGKLGKYKINLSELL</sequence>
<organism evidence="6 7">
    <name type="scientific">Candidatus Methanolliviera hydrocarbonicum</name>
    <dbReference type="NCBI Taxonomy" id="2491085"/>
    <lineage>
        <taxon>Archaea</taxon>
        <taxon>Methanobacteriati</taxon>
        <taxon>Methanobacteriota</taxon>
        <taxon>Candidatus Methanoliparia</taxon>
        <taxon>Candidatus Methanoliparales</taxon>
        <taxon>Candidatus Methanollivieraceae</taxon>
        <taxon>Candidatus Methanolliviera</taxon>
    </lineage>
</organism>
<reference evidence="6 7" key="1">
    <citation type="journal article" date="2019" name="Nat. Microbiol.">
        <title>Wide diversity of methane and short-chain alkane metabolisms in uncultured archaea.</title>
        <authorList>
            <person name="Borrel G."/>
            <person name="Adam P.S."/>
            <person name="McKay L.J."/>
            <person name="Chen L.X."/>
            <person name="Sierra-Garcia I.N."/>
            <person name="Sieber C.M."/>
            <person name="Letourneur Q."/>
            <person name="Ghozlane A."/>
            <person name="Andersen G.L."/>
            <person name="Li W.J."/>
            <person name="Hallam S.J."/>
            <person name="Muyzer G."/>
            <person name="de Oliveira V.M."/>
            <person name="Inskeep W.P."/>
            <person name="Banfield J.F."/>
            <person name="Gribaldo S."/>
        </authorList>
    </citation>
    <scope>NUCLEOTIDE SEQUENCE [LARGE SCALE GENOMIC DNA]</scope>
    <source>
        <strain evidence="6">NM1b</strain>
    </source>
</reference>
<dbReference type="Pfam" id="PF01913">
    <property type="entry name" value="FTR"/>
    <property type="match status" value="1"/>
</dbReference>
<keyword evidence="3 6" id="KW-0012">Acyltransferase</keyword>
<dbReference type="EMBL" id="RXIL01000101">
    <property type="protein sequence ID" value="RZN68631.1"/>
    <property type="molecule type" value="Genomic_DNA"/>
</dbReference>
<feature type="domain" description="Formylmethanofuran: tetrahydromethanopterin formyltransferase Ftr C-terminal" evidence="5">
    <location>
        <begin position="147"/>
        <end position="296"/>
    </location>
</feature>
<dbReference type="HAMAP" id="MF_00579">
    <property type="entry name" value="FTR"/>
    <property type="match status" value="1"/>
</dbReference>
<dbReference type="NCBIfam" id="TIGR03119">
    <property type="entry name" value="one_C_fhcD"/>
    <property type="match status" value="1"/>
</dbReference>
<dbReference type="InterPro" id="IPR002770">
    <property type="entry name" value="ForMFR_H4MPT_ForTrfase_C"/>
</dbReference>
<accession>A0A520KW19</accession>
<evidence type="ECO:0000313" key="7">
    <source>
        <dbReference type="Proteomes" id="UP000320766"/>
    </source>
</evidence>
<dbReference type="InterPro" id="IPR023447">
    <property type="entry name" value="ForMFR_H4MPT_ForTrfase_fd-like"/>
</dbReference>
<dbReference type="Proteomes" id="UP000320766">
    <property type="component" value="Unassembled WGS sequence"/>
</dbReference>
<dbReference type="Pfam" id="PF02741">
    <property type="entry name" value="FTR_C"/>
    <property type="match status" value="1"/>
</dbReference>
<comment type="caution">
    <text evidence="6">The sequence shown here is derived from an EMBL/GenBank/DDBJ whole genome shotgun (WGS) entry which is preliminary data.</text>
</comment>
<proteinExistence type="inferred from homology"/>
<evidence type="ECO:0000259" key="5">
    <source>
        <dbReference type="Pfam" id="PF02741"/>
    </source>
</evidence>
<evidence type="ECO:0000313" key="6">
    <source>
        <dbReference type="EMBL" id="RZN68631.1"/>
    </source>
</evidence>
<dbReference type="PIRSF" id="PIRSF006414">
    <property type="entry name" value="Ftr_formyl_trnsf"/>
    <property type="match status" value="1"/>
</dbReference>
<dbReference type="EC" id="2.3.1.101" evidence="3"/>
<comment type="function">
    <text evidence="3">Catalyzes the transfer of a formyl group from 5-formyl tetrahydromethanopterin (5-formyl-H(4)MPT) to methanofuran (MFR) to produce formylmethanofuran (formyl-MFR) and tetrahydromethanopterin (H(4)MPT).</text>
</comment>
<dbReference type="InterPro" id="IPR014053">
    <property type="entry name" value="ForMFR_H4MPT_ForTrfase"/>
</dbReference>
<dbReference type="SUPFAM" id="SSF55112">
    <property type="entry name" value="Formylmethanofuran:tetrahydromethanopterin formyltransferase"/>
    <property type="match status" value="2"/>
</dbReference>
<keyword evidence="2 3" id="KW-0808">Transferase</keyword>
<dbReference type="NCBIfam" id="NF002554">
    <property type="entry name" value="PRK02114.1"/>
    <property type="match status" value="1"/>
</dbReference>
<comment type="similarity">
    <text evidence="1 3">Belongs to the FTR family.</text>
</comment>